<reference evidence="1" key="1">
    <citation type="submission" date="2018-05" db="EMBL/GenBank/DDBJ databases">
        <authorList>
            <person name="Lanie J.A."/>
            <person name="Ng W.-L."/>
            <person name="Kazmierczak K.M."/>
            <person name="Andrzejewski T.M."/>
            <person name="Davidsen T.M."/>
            <person name="Wayne K.J."/>
            <person name="Tettelin H."/>
            <person name="Glass J.I."/>
            <person name="Rusch D."/>
            <person name="Podicherti R."/>
            <person name="Tsui H.-C.T."/>
            <person name="Winkler M.E."/>
        </authorList>
    </citation>
    <scope>NUCLEOTIDE SEQUENCE</scope>
</reference>
<proteinExistence type="predicted"/>
<dbReference type="AlphaFoldDB" id="A0A381UCV0"/>
<sequence>MSQVVACDTRIALVIRSRTREGFC</sequence>
<accession>A0A381UCV0</accession>
<evidence type="ECO:0000313" key="1">
    <source>
        <dbReference type="EMBL" id="SVA25969.1"/>
    </source>
</evidence>
<protein>
    <submittedName>
        <fullName evidence="1">Uncharacterized protein</fullName>
    </submittedName>
</protein>
<gene>
    <name evidence="1" type="ORF">METZ01_LOCUS78823</name>
</gene>
<organism evidence="1">
    <name type="scientific">marine metagenome</name>
    <dbReference type="NCBI Taxonomy" id="408172"/>
    <lineage>
        <taxon>unclassified sequences</taxon>
        <taxon>metagenomes</taxon>
        <taxon>ecological metagenomes</taxon>
    </lineage>
</organism>
<name>A0A381UCV0_9ZZZZ</name>
<dbReference type="EMBL" id="UINC01006180">
    <property type="protein sequence ID" value="SVA25969.1"/>
    <property type="molecule type" value="Genomic_DNA"/>
</dbReference>